<dbReference type="VEuPathDB" id="ToxoDB:CSUI_003825"/>
<protein>
    <recommendedName>
        <fullName evidence="3">CID domain-containing protein</fullName>
    </recommendedName>
</protein>
<accession>A0A2C6L434</accession>
<dbReference type="Proteomes" id="UP000221165">
    <property type="component" value="Unassembled WGS sequence"/>
</dbReference>
<comment type="caution">
    <text evidence="4">The sequence shown here is derived from an EMBL/GenBank/DDBJ whole genome shotgun (WGS) entry which is preliminary data.</text>
</comment>
<feature type="domain" description="CID" evidence="3">
    <location>
        <begin position="46"/>
        <end position="160"/>
    </location>
</feature>
<gene>
    <name evidence="4" type="ORF">CSUI_003825</name>
</gene>
<dbReference type="GeneID" id="94427231"/>
<feature type="region of interest" description="Disordered" evidence="2">
    <location>
        <begin position="1"/>
        <end position="22"/>
    </location>
</feature>
<dbReference type="InterPro" id="IPR006569">
    <property type="entry name" value="CID_dom"/>
</dbReference>
<dbReference type="EMBL" id="MIGC01001725">
    <property type="protein sequence ID" value="PHJ22326.1"/>
    <property type="molecule type" value="Genomic_DNA"/>
</dbReference>
<feature type="compositionally biased region" description="Basic and acidic residues" evidence="2">
    <location>
        <begin position="549"/>
        <end position="570"/>
    </location>
</feature>
<dbReference type="Gene3D" id="1.25.40.90">
    <property type="match status" value="1"/>
</dbReference>
<dbReference type="Pfam" id="PF04818">
    <property type="entry name" value="CID"/>
    <property type="match status" value="1"/>
</dbReference>
<dbReference type="AlphaFoldDB" id="A0A2C6L434"/>
<keyword evidence="1" id="KW-0175">Coiled coil</keyword>
<evidence type="ECO:0000313" key="4">
    <source>
        <dbReference type="EMBL" id="PHJ22326.1"/>
    </source>
</evidence>
<organism evidence="4 5">
    <name type="scientific">Cystoisospora suis</name>
    <dbReference type="NCBI Taxonomy" id="483139"/>
    <lineage>
        <taxon>Eukaryota</taxon>
        <taxon>Sar</taxon>
        <taxon>Alveolata</taxon>
        <taxon>Apicomplexa</taxon>
        <taxon>Conoidasida</taxon>
        <taxon>Coccidia</taxon>
        <taxon>Eucoccidiorida</taxon>
        <taxon>Eimeriorina</taxon>
        <taxon>Sarcocystidae</taxon>
        <taxon>Cystoisospora</taxon>
    </lineage>
</organism>
<feature type="compositionally biased region" description="Basic and acidic residues" evidence="2">
    <location>
        <begin position="478"/>
        <end position="492"/>
    </location>
</feature>
<feature type="region of interest" description="Disordered" evidence="2">
    <location>
        <begin position="201"/>
        <end position="234"/>
    </location>
</feature>
<evidence type="ECO:0000256" key="2">
    <source>
        <dbReference type="SAM" id="MobiDB-lite"/>
    </source>
</evidence>
<feature type="region of interest" description="Disordered" evidence="2">
    <location>
        <begin position="425"/>
        <end position="578"/>
    </location>
</feature>
<dbReference type="OrthoDB" id="332427at2759"/>
<evidence type="ECO:0000259" key="3">
    <source>
        <dbReference type="Pfam" id="PF04818"/>
    </source>
</evidence>
<feature type="coiled-coil region" evidence="1">
    <location>
        <begin position="292"/>
        <end position="319"/>
    </location>
</feature>
<evidence type="ECO:0000313" key="5">
    <source>
        <dbReference type="Proteomes" id="UP000221165"/>
    </source>
</evidence>
<name>A0A2C6L434_9APIC</name>
<keyword evidence="5" id="KW-1185">Reference proteome</keyword>
<reference evidence="4 5" key="1">
    <citation type="journal article" date="2017" name="Int. J. Parasitol.">
        <title>The genome of the protozoan parasite Cystoisospora suis and a reverse vaccinology approach to identify vaccine candidates.</title>
        <authorList>
            <person name="Palmieri N."/>
            <person name="Shrestha A."/>
            <person name="Ruttkowski B."/>
            <person name="Beck T."/>
            <person name="Vogl C."/>
            <person name="Tomley F."/>
            <person name="Blake D.P."/>
            <person name="Joachim A."/>
        </authorList>
    </citation>
    <scope>NUCLEOTIDE SEQUENCE [LARGE SCALE GENOMIC DNA]</scope>
    <source>
        <strain evidence="4 5">Wien I</strain>
    </source>
</reference>
<feature type="compositionally biased region" description="Gly residues" evidence="2">
    <location>
        <begin position="204"/>
        <end position="234"/>
    </location>
</feature>
<dbReference type="RefSeq" id="XP_067924003.1">
    <property type="nucleotide sequence ID" value="XM_068064020.1"/>
</dbReference>
<proteinExistence type="predicted"/>
<dbReference type="InterPro" id="IPR008942">
    <property type="entry name" value="ENTH_VHS"/>
</dbReference>
<feature type="compositionally biased region" description="Low complexity" evidence="2">
    <location>
        <begin position="10"/>
        <end position="20"/>
    </location>
</feature>
<sequence>MSSFRQPEGSAAVASPPSSSDYRSVLPAVTPLELLPDEDRRLLVHFRHMLDTITGTMDVITAASEVFLSRGNYPVVHHLFGAWTEALAVQRDSEKVLFLLYVLNDALQKSASRRCPALLQLSRDPLRTFCLQVCRHHGGVLEACQRVFKILKHRRIFGSEDDDGDRICNAFLALLQGDAEVGVPNVSLDILRTAEIPGTISEGGARGSGGSQPHGLAAGPGGRGPISAPGGGPGHLTGNTVIDTFCLQYPSKADERVAELVAARFEEEPGETAFRDRLKEALQVIAASRSAIADKIHARRKLEQQLGQLQQEQEAFLEQQKRKRVKFAQCGILPQEDQGVTEEELTGSSNGEASDIEQTRLKNQIKAAQAKVKLLMELEWNKRVELQECLVTLARAIEVRMDEVLARHVRCREVKTVLDRALHMASRQQRQAQRMRDEKRASQAGNGGEQSVAFGACGKGNAGENGPTKSSTPSPAEEMPKDDKAVSSREGEPSCSGKTQAEITLGLPESSQQRAAVESVAAGETTDQILEGGGMHEVQGGLRENSSGGREERGNKGHNTESLDGSHEESQSSSVSAI</sequence>
<evidence type="ECO:0000256" key="1">
    <source>
        <dbReference type="SAM" id="Coils"/>
    </source>
</evidence>